<dbReference type="InterPro" id="IPR001965">
    <property type="entry name" value="Znf_PHD"/>
</dbReference>
<feature type="compositionally biased region" description="Basic and acidic residues" evidence="7">
    <location>
        <begin position="756"/>
        <end position="765"/>
    </location>
</feature>
<feature type="region of interest" description="Disordered" evidence="7">
    <location>
        <begin position="26"/>
        <end position="117"/>
    </location>
</feature>
<dbReference type="InterPro" id="IPR043449">
    <property type="entry name" value="PHF20-like"/>
</dbReference>
<dbReference type="InterPro" id="IPR029063">
    <property type="entry name" value="SAM-dependent_MTases_sf"/>
</dbReference>
<dbReference type="GO" id="GO:0005634">
    <property type="term" value="C:nucleus"/>
    <property type="evidence" value="ECO:0007669"/>
    <property type="project" value="UniProtKB-SubCell"/>
</dbReference>
<organism evidence="9 10">
    <name type="scientific">Coemansia guatemalensis</name>
    <dbReference type="NCBI Taxonomy" id="2761395"/>
    <lineage>
        <taxon>Eukaryota</taxon>
        <taxon>Fungi</taxon>
        <taxon>Fungi incertae sedis</taxon>
        <taxon>Zoopagomycota</taxon>
        <taxon>Kickxellomycotina</taxon>
        <taxon>Kickxellomycetes</taxon>
        <taxon>Kickxellales</taxon>
        <taxon>Kickxellaceae</taxon>
        <taxon>Coemansia</taxon>
    </lineage>
</organism>
<feature type="compositionally biased region" description="Polar residues" evidence="7">
    <location>
        <begin position="56"/>
        <end position="80"/>
    </location>
</feature>
<feature type="compositionally biased region" description="Basic residues" evidence="7">
    <location>
        <begin position="899"/>
        <end position="911"/>
    </location>
</feature>
<dbReference type="GO" id="GO:0044545">
    <property type="term" value="C:NSL complex"/>
    <property type="evidence" value="ECO:0007669"/>
    <property type="project" value="TreeGrafter"/>
</dbReference>
<accession>A0A9W8LTV1</accession>
<dbReference type="SUPFAM" id="SSF54160">
    <property type="entry name" value="Chromo domain-like"/>
    <property type="match status" value="2"/>
</dbReference>
<dbReference type="Proteomes" id="UP001140094">
    <property type="component" value="Unassembled WGS sequence"/>
</dbReference>
<dbReference type="PANTHER" id="PTHR15856:SF51">
    <property type="entry name" value="MBD-R2"/>
    <property type="match status" value="1"/>
</dbReference>
<feature type="region of interest" description="Disordered" evidence="7">
    <location>
        <begin position="892"/>
        <end position="911"/>
    </location>
</feature>
<dbReference type="InterPro" id="IPR034732">
    <property type="entry name" value="EPHD"/>
</dbReference>
<dbReference type="GO" id="GO:0008270">
    <property type="term" value="F:zinc ion binding"/>
    <property type="evidence" value="ECO:0007669"/>
    <property type="project" value="UniProtKB-KW"/>
</dbReference>
<evidence type="ECO:0000256" key="5">
    <source>
        <dbReference type="ARBA" id="ARBA00022833"/>
    </source>
</evidence>
<evidence type="ECO:0000256" key="3">
    <source>
        <dbReference type="ARBA" id="ARBA00022737"/>
    </source>
</evidence>
<evidence type="ECO:0000313" key="9">
    <source>
        <dbReference type="EMBL" id="KAJ2805259.1"/>
    </source>
</evidence>
<gene>
    <name evidence="9" type="ORF">H4R20_002163</name>
</gene>
<keyword evidence="6" id="KW-0539">Nucleus</keyword>
<keyword evidence="10" id="KW-1185">Reference proteome</keyword>
<name>A0A9W8LTV1_9FUNG</name>
<dbReference type="SUPFAM" id="SSF63748">
    <property type="entry name" value="Tudor/PWWP/MBT"/>
    <property type="match status" value="2"/>
</dbReference>
<dbReference type="Gene3D" id="3.30.40.10">
    <property type="entry name" value="Zinc/RING finger domain, C3HC4 (zinc finger)"/>
    <property type="match status" value="1"/>
</dbReference>
<feature type="compositionally biased region" description="Polar residues" evidence="7">
    <location>
        <begin position="98"/>
        <end position="114"/>
    </location>
</feature>
<evidence type="ECO:0000256" key="4">
    <source>
        <dbReference type="ARBA" id="ARBA00022771"/>
    </source>
</evidence>
<dbReference type="InterPro" id="IPR016197">
    <property type="entry name" value="Chromo-like_dom_sf"/>
</dbReference>
<feature type="region of interest" description="Disordered" evidence="7">
    <location>
        <begin position="719"/>
        <end position="780"/>
    </location>
</feature>
<keyword evidence="4" id="KW-0863">Zinc-finger</keyword>
<feature type="domain" description="PHD-type" evidence="8">
    <location>
        <begin position="1228"/>
        <end position="1351"/>
    </location>
</feature>
<dbReference type="EMBL" id="JANBUO010000307">
    <property type="protein sequence ID" value="KAJ2805259.1"/>
    <property type="molecule type" value="Genomic_DNA"/>
</dbReference>
<keyword evidence="3" id="KW-0677">Repeat</keyword>
<dbReference type="Gene3D" id="2.30.30.140">
    <property type="match status" value="4"/>
</dbReference>
<feature type="region of interest" description="Disordered" evidence="7">
    <location>
        <begin position="385"/>
        <end position="431"/>
    </location>
</feature>
<evidence type="ECO:0000256" key="1">
    <source>
        <dbReference type="ARBA" id="ARBA00004123"/>
    </source>
</evidence>
<dbReference type="GO" id="GO:0006357">
    <property type="term" value="P:regulation of transcription by RNA polymerase II"/>
    <property type="evidence" value="ECO:0007669"/>
    <property type="project" value="TreeGrafter"/>
</dbReference>
<evidence type="ECO:0000256" key="6">
    <source>
        <dbReference type="ARBA" id="ARBA00023242"/>
    </source>
</evidence>
<dbReference type="PROSITE" id="PS51805">
    <property type="entry name" value="EPHD"/>
    <property type="match status" value="1"/>
</dbReference>
<dbReference type="Pfam" id="PF13832">
    <property type="entry name" value="zf-HC5HC2H_2"/>
    <property type="match status" value="1"/>
</dbReference>
<dbReference type="Gene3D" id="3.40.50.150">
    <property type="entry name" value="Vaccinia Virus protein VP39"/>
    <property type="match status" value="2"/>
</dbReference>
<evidence type="ECO:0000256" key="7">
    <source>
        <dbReference type="SAM" id="MobiDB-lite"/>
    </source>
</evidence>
<comment type="caution">
    <text evidence="9">The sequence shown here is derived from an EMBL/GenBank/DDBJ whole genome shotgun (WGS) entry which is preliminary data.</text>
</comment>
<keyword evidence="2" id="KW-0479">Metal-binding</keyword>
<comment type="subcellular location">
    <subcellularLocation>
        <location evidence="1">Nucleus</location>
    </subcellularLocation>
</comment>
<protein>
    <recommendedName>
        <fullName evidence="8">PHD-type domain-containing protein</fullName>
    </recommendedName>
</protein>
<dbReference type="SUPFAM" id="SSF57850">
    <property type="entry name" value="RING/U-box"/>
    <property type="match status" value="1"/>
</dbReference>
<dbReference type="SUPFAM" id="SSF53335">
    <property type="entry name" value="S-adenosyl-L-methionine-dependent methyltransferases"/>
    <property type="match status" value="2"/>
</dbReference>
<feature type="region of interest" description="Disordered" evidence="7">
    <location>
        <begin position="946"/>
        <end position="978"/>
    </location>
</feature>
<evidence type="ECO:0000313" key="10">
    <source>
        <dbReference type="Proteomes" id="UP001140094"/>
    </source>
</evidence>
<proteinExistence type="predicted"/>
<evidence type="ECO:0000256" key="2">
    <source>
        <dbReference type="ARBA" id="ARBA00022723"/>
    </source>
</evidence>
<feature type="compositionally biased region" description="Basic residues" evidence="7">
    <location>
        <begin position="307"/>
        <end position="324"/>
    </location>
</feature>
<dbReference type="InterPro" id="IPR013083">
    <property type="entry name" value="Znf_RING/FYVE/PHD"/>
</dbReference>
<dbReference type="SMART" id="SM00249">
    <property type="entry name" value="PHD"/>
    <property type="match status" value="1"/>
</dbReference>
<dbReference type="SUPFAM" id="SSF57903">
    <property type="entry name" value="FYVE/PHD zinc finger"/>
    <property type="match status" value="1"/>
</dbReference>
<evidence type="ECO:0000259" key="8">
    <source>
        <dbReference type="PROSITE" id="PS51805"/>
    </source>
</evidence>
<dbReference type="PANTHER" id="PTHR15856">
    <property type="entry name" value="PHD FINGER PROTEIN 20-RELATED"/>
    <property type="match status" value="1"/>
</dbReference>
<feature type="region of interest" description="Disordered" evidence="7">
    <location>
        <begin position="274"/>
        <end position="331"/>
    </location>
</feature>
<keyword evidence="5" id="KW-0862">Zinc</keyword>
<sequence>MSDPDRCHSVGSPLPSLSAAFDYDSDESLSSLDSFLDPLSDCADNPVCADPGLPENRQSGGSASATDTKPNQDIALQQQLDQKEKKTQPSRNKRGRTPNASNTKPHQPVSSQRESAPRQVWGFNMVTTGAFLTRTTLRKLGVADIVADPEASNPGLVVGSRIKVLNLNKHWYTAVVLAIDSGKALAHYPDWGHCYNEWILIESRRLLYRGKADLGVSGSTKAMEQLEALHSGTEDPALVGFNLTQAINDAFGVSTERNMLDGGADKAATDTVAAEAGDPDSGTLVGKKDQPKNSKAKRSAGRPAGSRNRRRAGHIKARSRRKQRPASQNDMASKMLVDDEEEAATAVCPSTPGVPEELRVPSVRLVRAAENPYAKCHRPEDIFGAGSDENETTARGACSAAAENGNNGSGEEPAGKRPRIADDDDTATAASGSEIWHLTRGPYVTTGAFSTRRTIKALAHSGSTGGIMQEHHGYYPGQRVEIMNANHSWYQGRVIAYANKKFLIHYAGWDHANSEWIVAGSRRMRPASDIGDMAAAAETEEMARKTCVVLVDEYNTYIDGVEREKAEKADAKRKARALRKAPVNVRVSKLAEEVMGAGSVGEGGGDDMPLAVLPEDEEEDDEDVDPISVETGYTPVPQLLRVKDYVQLFRKGMRIAARDRNKLWWKATIADIKTFRLRIHYTGFGSSWDEWMEMNTQRIMFEECVESPRCDAEAAADPASVGSSALPNGPSCASEVTASSDHGKEAIQADCGTADRSQETKDTPAPRRLGRPPGPETKSTPLSLRLALKALMSDREMFEQCHPEELDVFHLPKEHMSMRDYSIFLKVGDRVRIRDRDKQWYECTIIDFRHGRIRVCFNGHSDEFNQWIPVNSDRIRVLRETIDGDKRLEKMEKESQIAQRRKQEKLRAQRRKRSQASIASLVRLAESLEYIVDCEESLASGHAQTEIQSGMVGPETLAEAQSGPREPAEDDGGGDDKPLLQLMMESDIENVDGMPLLTRILLAEHFKRQRLGALMRHGSMVAAQDSATWFVYCNQCSIVISTFRYYCQSCERPSDGYDYESYDLCLMCFSRQFPSEHPHPQTSFARTPVGDAESIVKFTADVLSRCRDQERPAAASAHMLDLFSGLLAVYEPDSFDTSYEPRTVGTSLWSKLAVGLHGTTTSTLDTSAVLGKIIGNTRRSRITSIIDAESKESGSRSCNAHGADASSDKVCEDEASRQLSKADDDDLLPRCAFCSEDDQYQRDLLGAFAAEQPFVLSMERDDGTVRRRRFWAHTACAKYSPEVLVTEAGQWFNVAAALRRARTIKCAECKRRGATIGCFHDRCQKSFHVACAGMPKSFFESGRIFWCPKHARMAAGVVESGTALDPASVQVRCANCNHELNGDLMWMECLECPAEPNSQFSLCLTCYDSKDALADHPHKKRCFREHLSHTGGVSSNGQYLADIAVQDGRRRTIKGTTCCHYCRSRQSRRWRKGYAGVVMCETCFNTAHSLRGGAHAKQAQAGTVCDKDLFAEADYGSPEQLEVVALNPFGRSLIAGSDAQPLPPQQQQGALIEDYTQGIYFTREACIAPNRVGLPSVSQQPLGELSSYGPTDSMLFTLPVDTSYFDIPGRAPRWASHSGTDYHGTWLPQTVRRALLRYTQYGERVLSNFLGRGTDAIECFLLNRKCIGVDINPSAVSLSQRNCSFTITPDCGMSVEFRPTIMQGDARDLRSDLWAGASYFAESESFDHILSHPPYKDCVLYSTNIDGDLSRFPGPDEFQREMEKVVTESWRLLKMGRHLTLGIGDNRAECFYIPVSYQLIRTYISSGFELEELVVKRQRYCQAFGLGTYLCVQFDFLMFTHEFIATLRKVPKDQADSMHLEDRHYAEDLEFGLQALTADNHLPEPKLVVITDRCLREVPASPIERKGVVMGSVWTFEHHPAHPFAHMCMSRMVERFGRDGSNWEQVDLALRPLQQAAADHAAGEIYTAQDTDANGACCDGNDIDGKCGSLSNANHQADSDPELLDSDAEDGDYEKARQRHIQQNREQLLQLGLVSELGEDSTDIAHYKKMVAMAPLPPTSSAPLALIVVPHISNTQFARCHVEPYRRALVQITHNASRRLCPSGLLVLGVQDVRDEHGKLWPLGMLVLEDVQRAVGSIRLRLKEFIVVVENGYARKRDDVMSRETFVDEQCVVGVNTPDIHVPIVHAYYLVFMKLK</sequence>
<feature type="compositionally biased region" description="Low complexity" evidence="7">
    <location>
        <begin position="28"/>
        <end position="41"/>
    </location>
</feature>
<dbReference type="OrthoDB" id="161570at2759"/>
<dbReference type="InterPro" id="IPR011011">
    <property type="entry name" value="Znf_FYVE_PHD"/>
</dbReference>
<dbReference type="CDD" id="cd20104">
    <property type="entry name" value="MBT_PHF20L1-like"/>
    <property type="match status" value="1"/>
</dbReference>
<reference evidence="9" key="1">
    <citation type="submission" date="2022-07" db="EMBL/GenBank/DDBJ databases">
        <title>Phylogenomic reconstructions and comparative analyses of Kickxellomycotina fungi.</title>
        <authorList>
            <person name="Reynolds N.K."/>
            <person name="Stajich J.E."/>
            <person name="Barry K."/>
            <person name="Grigoriev I.V."/>
            <person name="Crous P."/>
            <person name="Smith M.E."/>
        </authorList>
    </citation>
    <scope>NUCLEOTIDE SEQUENCE</scope>
    <source>
        <strain evidence="9">NRRL 1565</strain>
    </source>
</reference>